<name>A0ABY5DN45_9ACTN</name>
<accession>A0ABY5DN45</accession>
<dbReference type="SUPFAM" id="SSF50685">
    <property type="entry name" value="Barwin-like endoglucanases"/>
    <property type="match status" value="1"/>
</dbReference>
<evidence type="ECO:0000313" key="4">
    <source>
        <dbReference type="Proteomes" id="UP001056035"/>
    </source>
</evidence>
<feature type="signal peptide" evidence="1">
    <location>
        <begin position="1"/>
        <end position="35"/>
    </location>
</feature>
<dbReference type="CDD" id="cd22268">
    <property type="entry name" value="DPBB_RlpA-like"/>
    <property type="match status" value="1"/>
</dbReference>
<dbReference type="Proteomes" id="UP001056035">
    <property type="component" value="Chromosome"/>
</dbReference>
<dbReference type="InterPro" id="IPR006311">
    <property type="entry name" value="TAT_signal"/>
</dbReference>
<feature type="chain" id="PRO_5046172001" evidence="1">
    <location>
        <begin position="36"/>
        <end position="237"/>
    </location>
</feature>
<keyword evidence="4" id="KW-1185">Reference proteome</keyword>
<dbReference type="Pfam" id="PF03330">
    <property type="entry name" value="DPBB_1"/>
    <property type="match status" value="1"/>
</dbReference>
<evidence type="ECO:0000256" key="1">
    <source>
        <dbReference type="SAM" id="SignalP"/>
    </source>
</evidence>
<dbReference type="Gene3D" id="2.40.40.10">
    <property type="entry name" value="RlpA-like domain"/>
    <property type="match status" value="1"/>
</dbReference>
<dbReference type="PROSITE" id="PS51318">
    <property type="entry name" value="TAT"/>
    <property type="match status" value="1"/>
</dbReference>
<sequence length="237" mass="25565">MRPMTTSRARFTAGATALGAVLAVVPATATSSTQAAQAAQATTAAPAVPAAERVRKRTPRLTVRHVRRNVLAGRSTTVAGRLVGMKGHVVRLQARRGDSWKTVDRTLTRTHGSYRLRFKPSRPGTMKLRVVFPGDKTATKTRRAAGRINVFRQAQASWYDDYGSPLACGGTLGYDELGVANKELPCGTKLTLRYRGRSVRVKVIDRGPYVGGRDFDLTGATKRALGFGDLGTVLATR</sequence>
<feature type="domain" description="RlpA-like protein double-psi beta-barrel" evidence="2">
    <location>
        <begin position="154"/>
        <end position="233"/>
    </location>
</feature>
<dbReference type="InterPro" id="IPR036908">
    <property type="entry name" value="RlpA-like_sf"/>
</dbReference>
<evidence type="ECO:0000313" key="3">
    <source>
        <dbReference type="EMBL" id="UTI62860.1"/>
    </source>
</evidence>
<dbReference type="EMBL" id="CP098502">
    <property type="protein sequence ID" value="UTI62860.1"/>
    <property type="molecule type" value="Genomic_DNA"/>
</dbReference>
<dbReference type="RefSeq" id="WP_254569595.1">
    <property type="nucleotide sequence ID" value="NZ_CP098502.1"/>
</dbReference>
<reference evidence="3 4" key="1">
    <citation type="submission" date="2022-06" db="EMBL/GenBank/DDBJ databases">
        <title>Paraconexibacter antarcticus.</title>
        <authorList>
            <person name="Kim C.S."/>
        </authorList>
    </citation>
    <scope>NUCLEOTIDE SEQUENCE [LARGE SCALE GENOMIC DNA]</scope>
    <source>
        <strain evidence="3 4">02-257</strain>
    </source>
</reference>
<dbReference type="InterPro" id="IPR009009">
    <property type="entry name" value="RlpA-like_DPBB"/>
</dbReference>
<organism evidence="3 4">
    <name type="scientific">Paraconexibacter antarcticus</name>
    <dbReference type="NCBI Taxonomy" id="2949664"/>
    <lineage>
        <taxon>Bacteria</taxon>
        <taxon>Bacillati</taxon>
        <taxon>Actinomycetota</taxon>
        <taxon>Thermoleophilia</taxon>
        <taxon>Solirubrobacterales</taxon>
        <taxon>Paraconexibacteraceae</taxon>
        <taxon>Paraconexibacter</taxon>
    </lineage>
</organism>
<keyword evidence="1" id="KW-0732">Signal</keyword>
<proteinExistence type="predicted"/>
<protein>
    <submittedName>
        <fullName evidence="3">Septal ring lytic transglycosylase RlpA family protein</fullName>
    </submittedName>
</protein>
<gene>
    <name evidence="3" type="ORF">NBH00_16005</name>
</gene>
<evidence type="ECO:0000259" key="2">
    <source>
        <dbReference type="Pfam" id="PF03330"/>
    </source>
</evidence>